<evidence type="ECO:0008006" key="4">
    <source>
        <dbReference type="Google" id="ProtNLM"/>
    </source>
</evidence>
<dbReference type="CDD" id="cd05325">
    <property type="entry name" value="carb_red_sniffer_like_SDR_c"/>
    <property type="match status" value="1"/>
</dbReference>
<name>A0AAN5DGL1_9BILA</name>
<reference evidence="3" key="1">
    <citation type="submission" date="2022-10" db="EMBL/GenBank/DDBJ databases">
        <title>Genome assembly of Pristionchus species.</title>
        <authorList>
            <person name="Yoshida K."/>
            <person name="Sommer R.J."/>
        </authorList>
    </citation>
    <scope>NUCLEOTIDE SEQUENCE [LARGE SCALE GENOMIC DNA]</scope>
    <source>
        <strain evidence="3">RS5460</strain>
    </source>
</reference>
<dbReference type="InterPro" id="IPR051468">
    <property type="entry name" value="Fungal_SecMetab_SDRs"/>
</dbReference>
<dbReference type="Gene3D" id="3.40.50.720">
    <property type="entry name" value="NAD(P)-binding Rossmann-like Domain"/>
    <property type="match status" value="1"/>
</dbReference>
<dbReference type="GO" id="GO:0005737">
    <property type="term" value="C:cytoplasm"/>
    <property type="evidence" value="ECO:0007669"/>
    <property type="project" value="TreeGrafter"/>
</dbReference>
<accession>A0AAN5DGL1</accession>
<sequence length="242" mass="25868">MVSVLITGANRGIGLGLTRHLLSEPSVSTVIASVRDVDSAKELKALSSPKLHIIQLEVVNEESIAAAAKKVAEIVGEKGLDILINNAGIGYVTPLNADNISKAKILENLEVNTVAPLLIANKFYPLLKSASSKKGSAQIANISSALGSLEDVPTVGSAMKCTVYGMTKSALNMLTRRIAVEWKDDKIRATSFCPGWVKTDMGSQAATYTVDESTIPLSKLILALTEEHNGNFYHHTGEKIPW</sequence>
<proteinExistence type="inferred from homology"/>
<dbReference type="Proteomes" id="UP001328107">
    <property type="component" value="Unassembled WGS sequence"/>
</dbReference>
<dbReference type="GO" id="GO:0016491">
    <property type="term" value="F:oxidoreductase activity"/>
    <property type="evidence" value="ECO:0007669"/>
    <property type="project" value="TreeGrafter"/>
</dbReference>
<dbReference type="SUPFAM" id="SSF51735">
    <property type="entry name" value="NAD(P)-binding Rossmann-fold domains"/>
    <property type="match status" value="1"/>
</dbReference>
<dbReference type="InterPro" id="IPR002347">
    <property type="entry name" value="SDR_fam"/>
</dbReference>
<dbReference type="Pfam" id="PF00106">
    <property type="entry name" value="adh_short"/>
    <property type="match status" value="1"/>
</dbReference>
<keyword evidence="3" id="KW-1185">Reference proteome</keyword>
<gene>
    <name evidence="2" type="ORF">PMAYCL1PPCAC_32741</name>
</gene>
<evidence type="ECO:0000313" key="3">
    <source>
        <dbReference type="Proteomes" id="UP001328107"/>
    </source>
</evidence>
<dbReference type="PRINTS" id="PR00081">
    <property type="entry name" value="GDHRDH"/>
</dbReference>
<dbReference type="EMBL" id="BTRK01000006">
    <property type="protein sequence ID" value="GMR62546.1"/>
    <property type="molecule type" value="Genomic_DNA"/>
</dbReference>
<dbReference type="PANTHER" id="PTHR43544:SF35">
    <property type="entry name" value="C-FACTOR-RELATED"/>
    <property type="match status" value="1"/>
</dbReference>
<protein>
    <recommendedName>
        <fullName evidence="4">Dehydrogenase</fullName>
    </recommendedName>
</protein>
<organism evidence="2 3">
    <name type="scientific">Pristionchus mayeri</name>
    <dbReference type="NCBI Taxonomy" id="1317129"/>
    <lineage>
        <taxon>Eukaryota</taxon>
        <taxon>Metazoa</taxon>
        <taxon>Ecdysozoa</taxon>
        <taxon>Nematoda</taxon>
        <taxon>Chromadorea</taxon>
        <taxon>Rhabditida</taxon>
        <taxon>Rhabditina</taxon>
        <taxon>Diplogasteromorpha</taxon>
        <taxon>Diplogasteroidea</taxon>
        <taxon>Neodiplogasteridae</taxon>
        <taxon>Pristionchus</taxon>
    </lineage>
</organism>
<dbReference type="PANTHER" id="PTHR43544">
    <property type="entry name" value="SHORT-CHAIN DEHYDROGENASE/REDUCTASE"/>
    <property type="match status" value="1"/>
</dbReference>
<evidence type="ECO:0000256" key="1">
    <source>
        <dbReference type="RuleBase" id="RU000363"/>
    </source>
</evidence>
<dbReference type="AlphaFoldDB" id="A0AAN5DGL1"/>
<comment type="caution">
    <text evidence="2">The sequence shown here is derived from an EMBL/GenBank/DDBJ whole genome shotgun (WGS) entry which is preliminary data.</text>
</comment>
<dbReference type="InterPro" id="IPR036291">
    <property type="entry name" value="NAD(P)-bd_dom_sf"/>
</dbReference>
<comment type="similarity">
    <text evidence="1">Belongs to the short-chain dehydrogenases/reductases (SDR) family.</text>
</comment>
<dbReference type="PRINTS" id="PR00080">
    <property type="entry name" value="SDRFAMILY"/>
</dbReference>
<evidence type="ECO:0000313" key="2">
    <source>
        <dbReference type="EMBL" id="GMR62546.1"/>
    </source>
</evidence>